<feature type="transmembrane region" description="Helical" evidence="6">
    <location>
        <begin position="242"/>
        <end position="262"/>
    </location>
</feature>
<dbReference type="RefSeq" id="WP_136896292.1">
    <property type="nucleotide sequence ID" value="NZ_SWJE01000008.1"/>
</dbReference>
<dbReference type="EMBL" id="SWJE01000008">
    <property type="protein sequence ID" value="TKC88028.1"/>
    <property type="molecule type" value="Genomic_DNA"/>
</dbReference>
<dbReference type="Proteomes" id="UP000305539">
    <property type="component" value="Unassembled WGS sequence"/>
</dbReference>
<sequence>MDTLDSAAPAVPQRRWLRVVPPLLMACIISYMDRVNIAFALPGGMSADLGIGAGMVGLAAGIFFFGYLFLQIPGGRLAARGGGKKFIAYSLASWAVLSVLTGLVTQPWQLLVLRFLLGVAEGGMLPVVLTMVGNWFPDRERGRANAMVILFVPLAGMVTAPLSGFILAAYDWRHLFFASGLLSALFVLAWWRFADDSPQAARWVSPQEKAYILDALRAERDAARHAGPAAASLGALLRDGTVWLLIAINFCYQAGIYGYTLWLPTLLKNLTHGGMGQVGMLAILPYVGTMAGMIATAWLSDRTGKRRVFIVIPLLGFAACLFLSVRFETSMLASYAFLVGSGVFLQAAAGVFWAIPPKLCSVETAGNARGLINALGNLGGFCGPYAVGVLTQHASAATGVYSLAGVLAVAGLLALTLPARCEGPAAGQTERQDGSAAPSPGRRAVH</sequence>
<dbReference type="PROSITE" id="PS50850">
    <property type="entry name" value="MFS"/>
    <property type="match status" value="1"/>
</dbReference>
<feature type="transmembrane region" description="Helical" evidence="6">
    <location>
        <begin position="148"/>
        <end position="169"/>
    </location>
</feature>
<dbReference type="SUPFAM" id="SSF103473">
    <property type="entry name" value="MFS general substrate transporter"/>
    <property type="match status" value="1"/>
</dbReference>
<name>A0A4U1I433_9BURK</name>
<dbReference type="GO" id="GO:0016020">
    <property type="term" value="C:membrane"/>
    <property type="evidence" value="ECO:0007669"/>
    <property type="project" value="UniProtKB-SubCell"/>
</dbReference>
<feature type="region of interest" description="Disordered" evidence="5">
    <location>
        <begin position="424"/>
        <end position="446"/>
    </location>
</feature>
<reference evidence="8 9" key="1">
    <citation type="submission" date="2019-04" db="EMBL/GenBank/DDBJ databases">
        <title>Trinickia sp. 7GSK02, isolated from subtropical forest soil.</title>
        <authorList>
            <person name="Gao Z.-H."/>
            <person name="Qiu L.-H."/>
        </authorList>
    </citation>
    <scope>NUCLEOTIDE SEQUENCE [LARGE SCALE GENOMIC DNA]</scope>
    <source>
        <strain evidence="8 9">7GSK02</strain>
    </source>
</reference>
<keyword evidence="9" id="KW-1185">Reference proteome</keyword>
<evidence type="ECO:0000256" key="2">
    <source>
        <dbReference type="ARBA" id="ARBA00022692"/>
    </source>
</evidence>
<evidence type="ECO:0000256" key="4">
    <source>
        <dbReference type="ARBA" id="ARBA00023136"/>
    </source>
</evidence>
<feature type="transmembrane region" description="Helical" evidence="6">
    <location>
        <begin position="49"/>
        <end position="70"/>
    </location>
</feature>
<keyword evidence="3 6" id="KW-1133">Transmembrane helix</keyword>
<evidence type="ECO:0000313" key="8">
    <source>
        <dbReference type="EMBL" id="TKC88028.1"/>
    </source>
</evidence>
<feature type="transmembrane region" description="Helical" evidence="6">
    <location>
        <begin position="111"/>
        <end position="136"/>
    </location>
</feature>
<evidence type="ECO:0000256" key="6">
    <source>
        <dbReference type="SAM" id="Phobius"/>
    </source>
</evidence>
<feature type="transmembrane region" description="Helical" evidence="6">
    <location>
        <begin position="175"/>
        <end position="193"/>
    </location>
</feature>
<feature type="transmembrane region" description="Helical" evidence="6">
    <location>
        <begin position="23"/>
        <end position="43"/>
    </location>
</feature>
<organism evidence="8 9">
    <name type="scientific">Trinickia terrae</name>
    <dbReference type="NCBI Taxonomy" id="2571161"/>
    <lineage>
        <taxon>Bacteria</taxon>
        <taxon>Pseudomonadati</taxon>
        <taxon>Pseudomonadota</taxon>
        <taxon>Betaproteobacteria</taxon>
        <taxon>Burkholderiales</taxon>
        <taxon>Burkholderiaceae</taxon>
        <taxon>Trinickia</taxon>
    </lineage>
</organism>
<evidence type="ECO:0000313" key="9">
    <source>
        <dbReference type="Proteomes" id="UP000305539"/>
    </source>
</evidence>
<dbReference type="PANTHER" id="PTHR11662">
    <property type="entry name" value="SOLUTE CARRIER FAMILY 17"/>
    <property type="match status" value="1"/>
</dbReference>
<accession>A0A4U1I433</accession>
<dbReference type="CDD" id="cd17319">
    <property type="entry name" value="MFS_ExuT_GudP_like"/>
    <property type="match status" value="1"/>
</dbReference>
<feature type="transmembrane region" description="Helical" evidence="6">
    <location>
        <begin position="86"/>
        <end position="105"/>
    </location>
</feature>
<feature type="transmembrane region" description="Helical" evidence="6">
    <location>
        <begin position="274"/>
        <end position="296"/>
    </location>
</feature>
<feature type="domain" description="Major facilitator superfamily (MFS) profile" evidence="7">
    <location>
        <begin position="19"/>
        <end position="422"/>
    </location>
</feature>
<dbReference type="Pfam" id="PF07690">
    <property type="entry name" value="MFS_1"/>
    <property type="match status" value="2"/>
</dbReference>
<evidence type="ECO:0000259" key="7">
    <source>
        <dbReference type="PROSITE" id="PS50850"/>
    </source>
</evidence>
<keyword evidence="2 6" id="KW-0812">Transmembrane</keyword>
<gene>
    <name evidence="8" type="ORF">FAZ69_17400</name>
</gene>
<keyword evidence="4 6" id="KW-0472">Membrane</keyword>
<comment type="subcellular location">
    <subcellularLocation>
        <location evidence="1">Membrane</location>
        <topology evidence="1">Multi-pass membrane protein</topology>
    </subcellularLocation>
</comment>
<dbReference type="InterPro" id="IPR050382">
    <property type="entry name" value="MFS_Na/Anion_cotransporter"/>
</dbReference>
<dbReference type="AlphaFoldDB" id="A0A4U1I433"/>
<evidence type="ECO:0000256" key="1">
    <source>
        <dbReference type="ARBA" id="ARBA00004141"/>
    </source>
</evidence>
<protein>
    <submittedName>
        <fullName evidence="8">MFS transporter</fullName>
    </submittedName>
</protein>
<evidence type="ECO:0000256" key="3">
    <source>
        <dbReference type="ARBA" id="ARBA00022989"/>
    </source>
</evidence>
<feature type="transmembrane region" description="Helical" evidence="6">
    <location>
        <begin position="367"/>
        <end position="387"/>
    </location>
</feature>
<dbReference type="Gene3D" id="1.20.1250.20">
    <property type="entry name" value="MFS general substrate transporter like domains"/>
    <property type="match status" value="2"/>
</dbReference>
<feature type="transmembrane region" description="Helical" evidence="6">
    <location>
        <begin position="308"/>
        <end position="327"/>
    </location>
</feature>
<feature type="transmembrane region" description="Helical" evidence="6">
    <location>
        <begin position="333"/>
        <end position="355"/>
    </location>
</feature>
<dbReference type="InterPro" id="IPR036259">
    <property type="entry name" value="MFS_trans_sf"/>
</dbReference>
<proteinExistence type="predicted"/>
<comment type="caution">
    <text evidence="8">The sequence shown here is derived from an EMBL/GenBank/DDBJ whole genome shotgun (WGS) entry which is preliminary data.</text>
</comment>
<dbReference type="InterPro" id="IPR011701">
    <property type="entry name" value="MFS"/>
</dbReference>
<feature type="transmembrane region" description="Helical" evidence="6">
    <location>
        <begin position="399"/>
        <end position="417"/>
    </location>
</feature>
<dbReference type="InterPro" id="IPR020846">
    <property type="entry name" value="MFS_dom"/>
</dbReference>
<dbReference type="GO" id="GO:0022857">
    <property type="term" value="F:transmembrane transporter activity"/>
    <property type="evidence" value="ECO:0007669"/>
    <property type="project" value="InterPro"/>
</dbReference>
<dbReference type="PANTHER" id="PTHR11662:SF399">
    <property type="entry name" value="FI19708P1-RELATED"/>
    <property type="match status" value="1"/>
</dbReference>
<dbReference type="OrthoDB" id="9773957at2"/>
<evidence type="ECO:0000256" key="5">
    <source>
        <dbReference type="SAM" id="MobiDB-lite"/>
    </source>
</evidence>